<dbReference type="AlphaFoldDB" id="A0A5B7KHU9"/>
<name>A0A5B7KHU9_PORTR</name>
<sequence length="48" mass="5466">MMRSMMRSTGTFVNRDSTSNEAMTPLLSLVLRVSRNSDSNHREYVVGM</sequence>
<keyword evidence="2" id="KW-1185">Reference proteome</keyword>
<organism evidence="1 2">
    <name type="scientific">Portunus trituberculatus</name>
    <name type="common">Swimming crab</name>
    <name type="synonym">Neptunus trituberculatus</name>
    <dbReference type="NCBI Taxonomy" id="210409"/>
    <lineage>
        <taxon>Eukaryota</taxon>
        <taxon>Metazoa</taxon>
        <taxon>Ecdysozoa</taxon>
        <taxon>Arthropoda</taxon>
        <taxon>Crustacea</taxon>
        <taxon>Multicrustacea</taxon>
        <taxon>Malacostraca</taxon>
        <taxon>Eumalacostraca</taxon>
        <taxon>Eucarida</taxon>
        <taxon>Decapoda</taxon>
        <taxon>Pleocyemata</taxon>
        <taxon>Brachyura</taxon>
        <taxon>Eubrachyura</taxon>
        <taxon>Portunoidea</taxon>
        <taxon>Portunidae</taxon>
        <taxon>Portuninae</taxon>
        <taxon>Portunus</taxon>
    </lineage>
</organism>
<proteinExistence type="predicted"/>
<gene>
    <name evidence="1" type="ORF">E2C01_099838</name>
</gene>
<comment type="caution">
    <text evidence="1">The sequence shown here is derived from an EMBL/GenBank/DDBJ whole genome shotgun (WGS) entry which is preliminary data.</text>
</comment>
<evidence type="ECO:0000313" key="1">
    <source>
        <dbReference type="EMBL" id="MPD04165.1"/>
    </source>
</evidence>
<protein>
    <submittedName>
        <fullName evidence="1">Uncharacterized protein</fullName>
    </submittedName>
</protein>
<accession>A0A5B7KHU9</accession>
<reference evidence="1 2" key="1">
    <citation type="submission" date="2019-05" db="EMBL/GenBank/DDBJ databases">
        <title>Another draft genome of Portunus trituberculatus and its Hox gene families provides insights of decapod evolution.</title>
        <authorList>
            <person name="Jeong J.-H."/>
            <person name="Song I."/>
            <person name="Kim S."/>
            <person name="Choi T."/>
            <person name="Kim D."/>
            <person name="Ryu S."/>
            <person name="Kim W."/>
        </authorList>
    </citation>
    <scope>NUCLEOTIDE SEQUENCE [LARGE SCALE GENOMIC DNA]</scope>
    <source>
        <tissue evidence="1">Muscle</tissue>
    </source>
</reference>
<evidence type="ECO:0000313" key="2">
    <source>
        <dbReference type="Proteomes" id="UP000324222"/>
    </source>
</evidence>
<dbReference type="EMBL" id="VSRR010139712">
    <property type="protein sequence ID" value="MPD04165.1"/>
    <property type="molecule type" value="Genomic_DNA"/>
</dbReference>
<dbReference type="Proteomes" id="UP000324222">
    <property type="component" value="Unassembled WGS sequence"/>
</dbReference>